<dbReference type="EMBL" id="FJ774820">
    <property type="protein sequence ID" value="ACY66541.1"/>
    <property type="molecule type" value="mRNA"/>
</dbReference>
<name>D2DSY1_SCYPA</name>
<evidence type="ECO:0000313" key="2">
    <source>
        <dbReference type="EMBL" id="ACY66541.1"/>
    </source>
</evidence>
<organism evidence="2">
    <name type="scientific">Scylla paramamosain</name>
    <name type="common">Mud crab</name>
    <dbReference type="NCBI Taxonomy" id="85552"/>
    <lineage>
        <taxon>Eukaryota</taxon>
        <taxon>Metazoa</taxon>
        <taxon>Ecdysozoa</taxon>
        <taxon>Arthropoda</taxon>
        <taxon>Crustacea</taxon>
        <taxon>Multicrustacea</taxon>
        <taxon>Malacostraca</taxon>
        <taxon>Eumalacostraca</taxon>
        <taxon>Eucarida</taxon>
        <taxon>Decapoda</taxon>
        <taxon>Pleocyemata</taxon>
        <taxon>Brachyura</taxon>
        <taxon>Eubrachyura</taxon>
        <taxon>Portunoidea</taxon>
        <taxon>Portunidae</taxon>
        <taxon>Portuninae</taxon>
        <taxon>Scylla</taxon>
    </lineage>
</organism>
<sequence length="49" mass="5572">MLSTSSESTYRYAASPHFEPEGDSSQDPDWNPLRIFGNHCKHYQVRAGT</sequence>
<evidence type="ECO:0000256" key="1">
    <source>
        <dbReference type="SAM" id="MobiDB-lite"/>
    </source>
</evidence>
<feature type="non-terminal residue" evidence="2">
    <location>
        <position position="49"/>
    </location>
</feature>
<accession>D2DSY1</accession>
<reference evidence="2" key="1">
    <citation type="submission" date="2009-02" db="EMBL/GenBank/DDBJ databases">
        <title>Construction of SSH cDNA library from hemocytes of Scylla paramamosain LPS-challenged.</title>
        <authorList>
            <person name="Wang K.J."/>
            <person name="Chen F.Y."/>
            <person name="Bo J."/>
            <person name="Ren H.L."/>
        </authorList>
    </citation>
    <scope>NUCLEOTIDE SEQUENCE</scope>
</reference>
<dbReference type="AlphaFoldDB" id="D2DSY1"/>
<proteinExistence type="evidence at transcript level"/>
<protein>
    <submittedName>
        <fullName evidence="2">Uncharacterized protein</fullName>
    </submittedName>
</protein>
<feature type="region of interest" description="Disordered" evidence="1">
    <location>
        <begin position="1"/>
        <end position="31"/>
    </location>
</feature>